<dbReference type="EMBL" id="CP028942">
    <property type="protein sequence ID" value="QKM65227.1"/>
    <property type="molecule type" value="Genomic_DNA"/>
</dbReference>
<dbReference type="InterPro" id="IPR029055">
    <property type="entry name" value="Ntn_hydrolases_N"/>
</dbReference>
<dbReference type="AlphaFoldDB" id="A0A6M9Q1T6"/>
<dbReference type="Pfam" id="PF02275">
    <property type="entry name" value="CBAH"/>
    <property type="match status" value="1"/>
</dbReference>
<name>A0A6M9Q1T6_9BURK</name>
<dbReference type="GO" id="GO:0016787">
    <property type="term" value="F:hydrolase activity"/>
    <property type="evidence" value="ECO:0007669"/>
    <property type="project" value="UniProtKB-KW"/>
</dbReference>
<dbReference type="InterPro" id="IPR029132">
    <property type="entry name" value="CBAH/NAAA_C"/>
</dbReference>
<organism evidence="4 5">
    <name type="scientific">Polynucleobacter tropicus</name>
    <dbReference type="NCBI Taxonomy" id="1743174"/>
    <lineage>
        <taxon>Bacteria</taxon>
        <taxon>Pseudomonadati</taxon>
        <taxon>Pseudomonadota</taxon>
        <taxon>Betaproteobacteria</taxon>
        <taxon>Burkholderiales</taxon>
        <taxon>Burkholderiaceae</taxon>
        <taxon>Polynucleobacter</taxon>
    </lineage>
</organism>
<dbReference type="PROSITE" id="PS51257">
    <property type="entry name" value="PROKAR_LIPOPROTEIN"/>
    <property type="match status" value="1"/>
</dbReference>
<dbReference type="RefSeq" id="WP_173956265.1">
    <property type="nucleotide sequence ID" value="NZ_CP028942.1"/>
</dbReference>
<dbReference type="Gene3D" id="3.60.60.10">
    <property type="entry name" value="Penicillin V Acylase, Chain A"/>
    <property type="match status" value="1"/>
</dbReference>
<dbReference type="InterPro" id="IPR052193">
    <property type="entry name" value="Peptidase_C59"/>
</dbReference>
<evidence type="ECO:0000256" key="1">
    <source>
        <dbReference type="ARBA" id="ARBA00006625"/>
    </source>
</evidence>
<dbReference type="KEGG" id="ptrp:DCO17_08270"/>
<dbReference type="PANTHER" id="PTHR35527:SF2">
    <property type="entry name" value="HYDROLASE"/>
    <property type="match status" value="1"/>
</dbReference>
<reference evidence="4 5" key="1">
    <citation type="submission" date="2018-04" db="EMBL/GenBank/DDBJ databases">
        <title>Polynucleobacter sp. UH21B genome.</title>
        <authorList>
            <person name="Hahn M.W."/>
        </authorList>
    </citation>
    <scope>NUCLEOTIDE SEQUENCE [LARGE SCALE GENOMIC DNA]</scope>
    <source>
        <strain evidence="4 5">MWH-UH21B</strain>
    </source>
</reference>
<dbReference type="Proteomes" id="UP000503312">
    <property type="component" value="Chromosome"/>
</dbReference>
<protein>
    <submittedName>
        <fullName evidence="4">Choloylglycine hydrolase</fullName>
    </submittedName>
</protein>
<evidence type="ECO:0000313" key="5">
    <source>
        <dbReference type="Proteomes" id="UP000503312"/>
    </source>
</evidence>
<evidence type="ECO:0000259" key="3">
    <source>
        <dbReference type="Pfam" id="PF02275"/>
    </source>
</evidence>
<keyword evidence="5" id="KW-1185">Reference proteome</keyword>
<comment type="similarity">
    <text evidence="1">Belongs to the peptidase C59 family.</text>
</comment>
<evidence type="ECO:0000313" key="4">
    <source>
        <dbReference type="EMBL" id="QKM65227.1"/>
    </source>
</evidence>
<dbReference type="PANTHER" id="PTHR35527">
    <property type="entry name" value="CHOLOYLGLYCINE HYDROLASE"/>
    <property type="match status" value="1"/>
</dbReference>
<sequence>MRYGLLIRALVALLSVSLTFAPTLSYACTSFLLRGNDGGYVYGRTMEFGLPLKSELTSIPRNYVAKGIGVDGKYGSGMGWTAKYAAVGMNPMGLPELVDGMNEKGLIAGMLNLPNSSEYQAVTAANSAESISSLQVLTYALTNFATVDEVKAGLRKIKVNGAKIAQYGNNTPLVHYTFHDANGKSIAVEYIKGELQITDNPIGVMTNDPPFQDHLNSVGNYLNLSKVEKPPLVINGAKFTAPSSGSGLHGLPGDYLSPSRFIRALFLANSVPTNYSTAQMNAAAWHILGSFDIPPGSVTLPATNPYGGGIGGFEVTEWSVTANNKNMTYMVKMYENTNVYVFDFKKMDVNAKDIKYTKLNQPLLTIPTN</sequence>
<proteinExistence type="inferred from homology"/>
<gene>
    <name evidence="4" type="ORF">DCO17_08270</name>
</gene>
<keyword evidence="2 4" id="KW-0378">Hydrolase</keyword>
<dbReference type="SUPFAM" id="SSF56235">
    <property type="entry name" value="N-terminal nucleophile aminohydrolases (Ntn hydrolases)"/>
    <property type="match status" value="1"/>
</dbReference>
<dbReference type="CDD" id="cd00542">
    <property type="entry name" value="Ntn_PVA"/>
    <property type="match status" value="1"/>
</dbReference>
<accession>A0A6M9Q1T6</accession>
<feature type="domain" description="Choloylglycine hydrolase/NAAA C-terminal" evidence="3">
    <location>
        <begin position="28"/>
        <end position="355"/>
    </location>
</feature>
<evidence type="ECO:0000256" key="2">
    <source>
        <dbReference type="ARBA" id="ARBA00022801"/>
    </source>
</evidence>